<comment type="catalytic activity">
    <reaction evidence="11">
        <text>L-leucine + 2-oxoglutarate = 4-methyl-2-oxopentanoate + L-glutamate</text>
        <dbReference type="Rhea" id="RHEA:18321"/>
        <dbReference type="ChEBI" id="CHEBI:16810"/>
        <dbReference type="ChEBI" id="CHEBI:17865"/>
        <dbReference type="ChEBI" id="CHEBI:29985"/>
        <dbReference type="ChEBI" id="CHEBI:57427"/>
        <dbReference type="EC" id="2.6.1.42"/>
    </reaction>
</comment>
<evidence type="ECO:0000256" key="3">
    <source>
        <dbReference type="ARBA" id="ARBA00022576"/>
    </source>
</evidence>
<dbReference type="InterPro" id="IPR005786">
    <property type="entry name" value="B_amino_transII"/>
</dbReference>
<evidence type="ECO:0000256" key="11">
    <source>
        <dbReference type="RuleBase" id="RU004517"/>
    </source>
</evidence>
<dbReference type="PANTHER" id="PTHR11825:SF69">
    <property type="entry name" value="BRANCHED-CHAIN-AMINO-ACID AMINOTRANSFERASE"/>
    <property type="match status" value="1"/>
</dbReference>
<dbReference type="EMBL" id="JAUJDW010000105">
    <property type="protein sequence ID" value="KAK0638017.1"/>
    <property type="molecule type" value="Genomic_DNA"/>
</dbReference>
<evidence type="ECO:0000256" key="6">
    <source>
        <dbReference type="ARBA" id="ARBA00022898"/>
    </source>
</evidence>
<evidence type="ECO:0000256" key="12">
    <source>
        <dbReference type="SAM" id="MobiDB-lite"/>
    </source>
</evidence>
<accession>A0AA40CGW5</accession>
<dbReference type="PIRSF" id="PIRSF006468">
    <property type="entry name" value="BCAT1"/>
    <property type="match status" value="1"/>
</dbReference>
<dbReference type="EC" id="2.6.1.42" evidence="11"/>
<comment type="catalytic activity">
    <reaction evidence="11">
        <text>L-valine + 2-oxoglutarate = 3-methyl-2-oxobutanoate + L-glutamate</text>
        <dbReference type="Rhea" id="RHEA:24813"/>
        <dbReference type="ChEBI" id="CHEBI:11851"/>
        <dbReference type="ChEBI" id="CHEBI:16810"/>
        <dbReference type="ChEBI" id="CHEBI:29985"/>
        <dbReference type="ChEBI" id="CHEBI:57762"/>
        <dbReference type="EC" id="2.6.1.42"/>
    </reaction>
</comment>
<feature type="region of interest" description="Disordered" evidence="12">
    <location>
        <begin position="1"/>
        <end position="23"/>
    </location>
</feature>
<sequence>MASFTSPTSTDGPPPPITNQKNAIPAPIDATHLTHTLAPHPRPVPSAATIAASPTTICTDHMILASWNHATGWSAPALQPYAPLSLPPTASCLHYATTCFEGLKAYRGDDNRLRLFRLLRNCARLGRSAARVALPAPDPLQLAALVRALLVVDAGRWLPAASPGGDGGGRDRFLYVRPTLVGTQAQLGVQRPTEALLFIVASYMPALDAPAGGLRLQTSPANAIRAWPGGFGHAKVGANYGPTVAATQEAALQGFGQVFWLYGEEDWCTEAGGSNFFVVWRRRDGVVEVVTAPLGDGLILDGVTRGSCLELVRERLGGQVEVVERRFGIKEVVEAGEEGRLLECFVAGTAWFICAVSQIRHRGHDIHIGMGPQGNGGEITTKIKGWLSDIMYGRVEHEWAEVVPEAAKREE</sequence>
<keyword evidence="5 11" id="KW-0808">Transferase</keyword>
<comment type="similarity">
    <text evidence="2 9">Belongs to the class-IV pyridoxal-phosphate-dependent aminotransferase family.</text>
</comment>
<evidence type="ECO:0000256" key="5">
    <source>
        <dbReference type="ARBA" id="ARBA00022679"/>
    </source>
</evidence>
<evidence type="ECO:0000256" key="4">
    <source>
        <dbReference type="ARBA" id="ARBA00022605"/>
    </source>
</evidence>
<organism evidence="13 14">
    <name type="scientific">Lasiodiplodia hormozganensis</name>
    <dbReference type="NCBI Taxonomy" id="869390"/>
    <lineage>
        <taxon>Eukaryota</taxon>
        <taxon>Fungi</taxon>
        <taxon>Dikarya</taxon>
        <taxon>Ascomycota</taxon>
        <taxon>Pezizomycotina</taxon>
        <taxon>Dothideomycetes</taxon>
        <taxon>Dothideomycetes incertae sedis</taxon>
        <taxon>Botryosphaeriales</taxon>
        <taxon>Botryosphaeriaceae</taxon>
        <taxon>Lasiodiplodia</taxon>
    </lineage>
</organism>
<keyword evidence="14" id="KW-1185">Reference proteome</keyword>
<dbReference type="InterPro" id="IPR001544">
    <property type="entry name" value="Aminotrans_IV"/>
</dbReference>
<dbReference type="GO" id="GO:0009099">
    <property type="term" value="P:L-valine biosynthetic process"/>
    <property type="evidence" value="ECO:0007669"/>
    <property type="project" value="TreeGrafter"/>
</dbReference>
<dbReference type="InterPro" id="IPR043131">
    <property type="entry name" value="BCAT-like_N"/>
</dbReference>
<dbReference type="Gene3D" id="3.30.470.10">
    <property type="match status" value="1"/>
</dbReference>
<keyword evidence="6 10" id="KW-0663">Pyridoxal phosphate</keyword>
<keyword evidence="4 11" id="KW-0028">Amino-acid biosynthesis</keyword>
<dbReference type="PANTHER" id="PTHR11825">
    <property type="entry name" value="SUBGROUP IIII AMINOTRANSFERASE"/>
    <property type="match status" value="1"/>
</dbReference>
<evidence type="ECO:0000256" key="9">
    <source>
        <dbReference type="RuleBase" id="RU004106"/>
    </source>
</evidence>
<feature type="modified residue" description="N6-(pyridoxal phosphate)lysine" evidence="8">
    <location>
        <position position="235"/>
    </location>
</feature>
<dbReference type="InterPro" id="IPR036038">
    <property type="entry name" value="Aminotransferase-like"/>
</dbReference>
<dbReference type="GO" id="GO:0009098">
    <property type="term" value="P:L-leucine biosynthetic process"/>
    <property type="evidence" value="ECO:0007669"/>
    <property type="project" value="TreeGrafter"/>
</dbReference>
<evidence type="ECO:0000256" key="10">
    <source>
        <dbReference type="RuleBase" id="RU004516"/>
    </source>
</evidence>
<comment type="caution">
    <text evidence="13">The sequence shown here is derived from an EMBL/GenBank/DDBJ whole genome shotgun (WGS) entry which is preliminary data.</text>
</comment>
<name>A0AA40CGW5_9PEZI</name>
<dbReference type="Gene3D" id="3.20.10.10">
    <property type="entry name" value="D-amino Acid Aminotransferase, subunit A, domain 2"/>
    <property type="match status" value="1"/>
</dbReference>
<protein>
    <recommendedName>
        <fullName evidence="11">Branched-chain-amino-acid aminotransferase</fullName>
        <ecNumber evidence="11">2.6.1.42</ecNumber>
    </recommendedName>
</protein>
<dbReference type="InterPro" id="IPR043132">
    <property type="entry name" value="BCAT-like_C"/>
</dbReference>
<reference evidence="13" key="1">
    <citation type="submission" date="2023-06" db="EMBL/GenBank/DDBJ databases">
        <title>Multi-omics analyses reveal the molecular pathogenesis toolkit of Lasiodiplodia hormozganensis, a cross-kingdom pathogen.</title>
        <authorList>
            <person name="Felix C."/>
            <person name="Meneses R."/>
            <person name="Goncalves M.F.M."/>
            <person name="Tilleman L."/>
            <person name="Duarte A.S."/>
            <person name="Jorrin-Novo J.V."/>
            <person name="Van De Peer Y."/>
            <person name="Deforce D."/>
            <person name="Van Nieuwerburgh F."/>
            <person name="Esteves A.C."/>
            <person name="Alves A."/>
        </authorList>
    </citation>
    <scope>NUCLEOTIDE SEQUENCE</scope>
    <source>
        <strain evidence="13">CBS 339.90</strain>
    </source>
</reference>
<dbReference type="Proteomes" id="UP001175001">
    <property type="component" value="Unassembled WGS sequence"/>
</dbReference>
<dbReference type="PROSITE" id="PS00770">
    <property type="entry name" value="AA_TRANSFER_CLASS_4"/>
    <property type="match status" value="1"/>
</dbReference>
<dbReference type="AlphaFoldDB" id="A0AA40CGW5"/>
<evidence type="ECO:0000256" key="8">
    <source>
        <dbReference type="PIRSR" id="PIRSR006468-1"/>
    </source>
</evidence>
<dbReference type="Pfam" id="PF01063">
    <property type="entry name" value="Aminotran_4"/>
    <property type="match status" value="1"/>
</dbReference>
<evidence type="ECO:0000313" key="13">
    <source>
        <dbReference type="EMBL" id="KAK0638017.1"/>
    </source>
</evidence>
<evidence type="ECO:0000256" key="2">
    <source>
        <dbReference type="ARBA" id="ARBA00009320"/>
    </source>
</evidence>
<evidence type="ECO:0000256" key="7">
    <source>
        <dbReference type="ARBA" id="ARBA00023304"/>
    </source>
</evidence>
<gene>
    <name evidence="13" type="primary">eca39</name>
    <name evidence="13" type="ORF">DIS24_g10253</name>
</gene>
<keyword evidence="7 11" id="KW-0100">Branched-chain amino acid biosynthesis</keyword>
<comment type="catalytic activity">
    <reaction evidence="11">
        <text>L-isoleucine + 2-oxoglutarate = (S)-3-methyl-2-oxopentanoate + L-glutamate</text>
        <dbReference type="Rhea" id="RHEA:24801"/>
        <dbReference type="ChEBI" id="CHEBI:16810"/>
        <dbReference type="ChEBI" id="CHEBI:29985"/>
        <dbReference type="ChEBI" id="CHEBI:35146"/>
        <dbReference type="ChEBI" id="CHEBI:58045"/>
        <dbReference type="EC" id="2.6.1.42"/>
    </reaction>
</comment>
<dbReference type="SUPFAM" id="SSF56752">
    <property type="entry name" value="D-aminoacid aminotransferase-like PLP-dependent enzymes"/>
    <property type="match status" value="1"/>
</dbReference>
<feature type="compositionally biased region" description="Low complexity" evidence="12">
    <location>
        <begin position="1"/>
        <end position="11"/>
    </location>
</feature>
<dbReference type="FunFam" id="3.20.10.10:FF:000004">
    <property type="entry name" value="Branched-chain-amino-acid aminotransferase"/>
    <property type="match status" value="1"/>
</dbReference>
<dbReference type="GO" id="GO:0004084">
    <property type="term" value="F:branched-chain-amino-acid transaminase activity"/>
    <property type="evidence" value="ECO:0007669"/>
    <property type="project" value="UniProtKB-EC"/>
</dbReference>
<dbReference type="GO" id="GO:0005739">
    <property type="term" value="C:mitochondrion"/>
    <property type="evidence" value="ECO:0007669"/>
    <property type="project" value="TreeGrafter"/>
</dbReference>
<keyword evidence="3 11" id="KW-0032">Aminotransferase</keyword>
<proteinExistence type="inferred from homology"/>
<evidence type="ECO:0000313" key="14">
    <source>
        <dbReference type="Proteomes" id="UP001175001"/>
    </source>
</evidence>
<dbReference type="InterPro" id="IPR018300">
    <property type="entry name" value="Aminotrans_IV_CS"/>
</dbReference>
<comment type="cofactor">
    <cofactor evidence="1 10">
        <name>pyridoxal 5'-phosphate</name>
        <dbReference type="ChEBI" id="CHEBI:597326"/>
    </cofactor>
</comment>
<evidence type="ECO:0000256" key="1">
    <source>
        <dbReference type="ARBA" id="ARBA00001933"/>
    </source>
</evidence>